<dbReference type="PaxDb" id="10029-XP_007607608.1"/>
<sequence length="115" mass="13015">MELTSAPLHKGKVLWRGLLLVEPVTPPFIQVTNTTIKEKDPVSLTCISKDTGISIRWLFNGKRLELTDRMKLSQDNITLRIESFRKEDSGVYECEVSNPVSSKKSDSIQLDIMHA</sequence>
<evidence type="ECO:0000313" key="7">
    <source>
        <dbReference type="EMBL" id="EGV99396.1"/>
    </source>
</evidence>
<dbReference type="GO" id="GO:0007157">
    <property type="term" value="P:heterophilic cell-cell adhesion via plasma membrane cell adhesion molecules"/>
    <property type="evidence" value="ECO:0007669"/>
    <property type="project" value="TreeGrafter"/>
</dbReference>
<comment type="similarity">
    <text evidence="5">Belongs to the immunoglobulin superfamily. CEA family.</text>
</comment>
<keyword evidence="3" id="KW-0325">Glycoprotein</keyword>
<dbReference type="InterPro" id="IPR003598">
    <property type="entry name" value="Ig_sub2"/>
</dbReference>
<dbReference type="InterPro" id="IPR007110">
    <property type="entry name" value="Ig-like_dom"/>
</dbReference>
<dbReference type="PANTHER" id="PTHR44337:SF20">
    <property type="entry name" value="CARCINOEMBRYONIC ANTIGEN-RELATED CELL ADHESION MOLECULE 5-RELATED"/>
    <property type="match status" value="1"/>
</dbReference>
<dbReference type="GlyGen" id="G3HYZ2">
    <property type="glycosylation" value="1 site"/>
</dbReference>
<dbReference type="SMART" id="SM00408">
    <property type="entry name" value="IGc2"/>
    <property type="match status" value="1"/>
</dbReference>
<gene>
    <name evidence="7" type="ORF">I79_016285</name>
</gene>
<evidence type="ECO:0000256" key="4">
    <source>
        <dbReference type="ARBA" id="ARBA00023319"/>
    </source>
</evidence>
<evidence type="ECO:0000256" key="5">
    <source>
        <dbReference type="ARBA" id="ARBA00038222"/>
    </source>
</evidence>
<dbReference type="EMBL" id="JH000950">
    <property type="protein sequence ID" value="EGV99396.1"/>
    <property type="molecule type" value="Genomic_DNA"/>
</dbReference>
<proteinExistence type="inferred from homology"/>
<keyword evidence="1" id="KW-0732">Signal</keyword>
<dbReference type="InParanoid" id="G3HYZ2"/>
<keyword evidence="2" id="KW-1015">Disulfide bond</keyword>
<dbReference type="Pfam" id="PF13927">
    <property type="entry name" value="Ig_3"/>
    <property type="match status" value="1"/>
</dbReference>
<feature type="domain" description="Ig-like" evidence="6">
    <location>
        <begin position="26"/>
        <end position="111"/>
    </location>
</feature>
<keyword evidence="4" id="KW-0393">Immunoglobulin domain</keyword>
<dbReference type="InterPro" id="IPR036179">
    <property type="entry name" value="Ig-like_dom_sf"/>
</dbReference>
<evidence type="ECO:0000256" key="2">
    <source>
        <dbReference type="ARBA" id="ARBA00023157"/>
    </source>
</evidence>
<dbReference type="SUPFAM" id="SSF48726">
    <property type="entry name" value="Immunoglobulin"/>
    <property type="match status" value="1"/>
</dbReference>
<dbReference type="SMART" id="SM00409">
    <property type="entry name" value="IG"/>
    <property type="match status" value="1"/>
</dbReference>
<evidence type="ECO:0000256" key="1">
    <source>
        <dbReference type="ARBA" id="ARBA00022729"/>
    </source>
</evidence>
<dbReference type="FunFam" id="2.60.40.10:FF:000244">
    <property type="entry name" value="carcinoembryonic antigen-related cell adhesion molecule 16"/>
    <property type="match status" value="1"/>
</dbReference>
<evidence type="ECO:0000313" key="8">
    <source>
        <dbReference type="Proteomes" id="UP000001075"/>
    </source>
</evidence>
<reference evidence="8" key="1">
    <citation type="journal article" date="2011" name="Nat. Biotechnol.">
        <title>The genomic sequence of the Chinese hamster ovary (CHO)-K1 cell line.</title>
        <authorList>
            <person name="Xu X."/>
            <person name="Nagarajan H."/>
            <person name="Lewis N.E."/>
            <person name="Pan S."/>
            <person name="Cai Z."/>
            <person name="Liu X."/>
            <person name="Chen W."/>
            <person name="Xie M."/>
            <person name="Wang W."/>
            <person name="Hammond S."/>
            <person name="Andersen M.R."/>
            <person name="Neff N."/>
            <person name="Passarelli B."/>
            <person name="Koh W."/>
            <person name="Fan H.C."/>
            <person name="Wang J."/>
            <person name="Gui Y."/>
            <person name="Lee K.H."/>
            <person name="Betenbaugh M.J."/>
            <person name="Quake S.R."/>
            <person name="Famili I."/>
            <person name="Palsson B.O."/>
            <person name="Wang J."/>
        </authorList>
    </citation>
    <scope>NUCLEOTIDE SEQUENCE [LARGE SCALE GENOMIC DNA]</scope>
    <source>
        <strain evidence="8">CHO K1 cell line</strain>
    </source>
</reference>
<dbReference type="InterPro" id="IPR003599">
    <property type="entry name" value="Ig_sub"/>
</dbReference>
<dbReference type="PANTHER" id="PTHR44337">
    <property type="entry name" value="CARCINOEMBRYONIC ANTIGEN-RELATED CELL ADHESION MOLECULE 8"/>
    <property type="match status" value="1"/>
</dbReference>
<dbReference type="Gene3D" id="2.60.40.10">
    <property type="entry name" value="Immunoglobulins"/>
    <property type="match status" value="1"/>
</dbReference>
<dbReference type="eggNOG" id="ENOG502RXPD">
    <property type="taxonomic scope" value="Eukaryota"/>
</dbReference>
<dbReference type="InterPro" id="IPR013783">
    <property type="entry name" value="Ig-like_fold"/>
</dbReference>
<protein>
    <submittedName>
        <fullName evidence="7">Carcinoembryonic antigen-related cell adhesion molecule 1</fullName>
    </submittedName>
</protein>
<evidence type="ECO:0000256" key="3">
    <source>
        <dbReference type="ARBA" id="ARBA00023180"/>
    </source>
</evidence>
<accession>G3HYZ2</accession>
<dbReference type="STRING" id="10029.G3HYZ2"/>
<dbReference type="AlphaFoldDB" id="G3HYZ2"/>
<dbReference type="InterPro" id="IPR052598">
    <property type="entry name" value="IgSF_CEA-related"/>
</dbReference>
<name>G3HYZ2_CRIGR</name>
<dbReference type="PROSITE" id="PS50835">
    <property type="entry name" value="IG_LIKE"/>
    <property type="match status" value="1"/>
</dbReference>
<organism evidence="7 8">
    <name type="scientific">Cricetulus griseus</name>
    <name type="common">Chinese hamster</name>
    <name type="synonym">Cricetulus barabensis griseus</name>
    <dbReference type="NCBI Taxonomy" id="10029"/>
    <lineage>
        <taxon>Eukaryota</taxon>
        <taxon>Metazoa</taxon>
        <taxon>Chordata</taxon>
        <taxon>Craniata</taxon>
        <taxon>Vertebrata</taxon>
        <taxon>Euteleostomi</taxon>
        <taxon>Mammalia</taxon>
        <taxon>Eutheria</taxon>
        <taxon>Euarchontoglires</taxon>
        <taxon>Glires</taxon>
        <taxon>Rodentia</taxon>
        <taxon>Myomorpha</taxon>
        <taxon>Muroidea</taxon>
        <taxon>Cricetidae</taxon>
        <taxon>Cricetinae</taxon>
        <taxon>Cricetulus</taxon>
    </lineage>
</organism>
<dbReference type="Proteomes" id="UP000001075">
    <property type="component" value="Unassembled WGS sequence"/>
</dbReference>
<dbReference type="GO" id="GO:0009986">
    <property type="term" value="C:cell surface"/>
    <property type="evidence" value="ECO:0007669"/>
    <property type="project" value="TreeGrafter"/>
</dbReference>
<evidence type="ECO:0000259" key="6">
    <source>
        <dbReference type="PROSITE" id="PS50835"/>
    </source>
</evidence>